<feature type="transmembrane region" description="Helical" evidence="1">
    <location>
        <begin position="145"/>
        <end position="171"/>
    </location>
</feature>
<accession>A0A0W0TVP7</accession>
<evidence type="ECO:0000313" key="3">
    <source>
        <dbReference type="Proteomes" id="UP000054773"/>
    </source>
</evidence>
<protein>
    <recommendedName>
        <fullName evidence="4">Transmembrane protein</fullName>
    </recommendedName>
</protein>
<keyword evidence="1" id="KW-1133">Transmembrane helix</keyword>
<dbReference type="Proteomes" id="UP000054773">
    <property type="component" value="Unassembled WGS sequence"/>
</dbReference>
<comment type="caution">
    <text evidence="2">The sequence shown here is derived from an EMBL/GenBank/DDBJ whole genome shotgun (WGS) entry which is preliminary data.</text>
</comment>
<dbReference type="AlphaFoldDB" id="A0A0W0TVP7"/>
<dbReference type="PATRIC" id="fig|448.7.peg.466"/>
<dbReference type="EMBL" id="LNYA01000003">
    <property type="protein sequence ID" value="KTC99548.1"/>
    <property type="molecule type" value="Genomic_DNA"/>
</dbReference>
<keyword evidence="1" id="KW-0812">Transmembrane</keyword>
<organism evidence="2 3">
    <name type="scientific">Legionella erythra</name>
    <dbReference type="NCBI Taxonomy" id="448"/>
    <lineage>
        <taxon>Bacteria</taxon>
        <taxon>Pseudomonadati</taxon>
        <taxon>Pseudomonadota</taxon>
        <taxon>Gammaproteobacteria</taxon>
        <taxon>Legionellales</taxon>
        <taxon>Legionellaceae</taxon>
        <taxon>Legionella</taxon>
    </lineage>
</organism>
<reference evidence="2 3" key="1">
    <citation type="submission" date="2015-11" db="EMBL/GenBank/DDBJ databases">
        <title>Genomic analysis of 38 Legionella species identifies large and diverse effector repertoires.</title>
        <authorList>
            <person name="Burstein D."/>
            <person name="Amaro F."/>
            <person name="Zusman T."/>
            <person name="Lifshitz Z."/>
            <person name="Cohen O."/>
            <person name="Gilbert J.A."/>
            <person name="Pupko T."/>
            <person name="Shuman H.A."/>
            <person name="Segal G."/>
        </authorList>
    </citation>
    <scope>NUCLEOTIDE SEQUENCE [LARGE SCALE GENOMIC DNA]</scope>
    <source>
        <strain evidence="2 3">SE-32A-C8</strain>
    </source>
</reference>
<name>A0A0W0TVP7_LEGER</name>
<feature type="transmembrane region" description="Helical" evidence="1">
    <location>
        <begin position="183"/>
        <end position="200"/>
    </location>
</feature>
<sequence>MDQFNLHSAPIIATFTANHAISQLSLAIYTLYPHYMDLIATYHTMHTEAYQTKLRRFSGKIERLPNHEIKYFLLLLLTTLKQQPKPYFHAVLEAAIELTDQCHAFLSLHDTASLDSALQKLQKSYHALVKIAGTNSIQTQLVQGILNIGGALAALVLGILGGLIGGFSGLIRAGARLENPFKHALIGFITGFFVGAMIGFRAPKKWFKEETFRQIKYTLDGLWRSLNHLASSQYQPLNRHIDELKKRLLSEYFNNNQDALDQFLDSPQTYQILTFNARFISDALRGYVGHHALIKLTIGDKDLALEFSLGGSNLKQSAAQCENRQVDGRQLLSMMALHEHLQATHACTKQFIATRMKPGETDCLSYVNLILTGTNQAPTRLKRLTDQDSLAGKMVGFFATCFSPFPQTALHPQNTSLENWAPD</sequence>
<gene>
    <name evidence="2" type="ORF">Lery_0449</name>
</gene>
<proteinExistence type="predicted"/>
<keyword evidence="1" id="KW-0472">Membrane</keyword>
<evidence type="ECO:0000313" key="2">
    <source>
        <dbReference type="EMBL" id="KTC99548.1"/>
    </source>
</evidence>
<evidence type="ECO:0008006" key="4">
    <source>
        <dbReference type="Google" id="ProtNLM"/>
    </source>
</evidence>
<evidence type="ECO:0000256" key="1">
    <source>
        <dbReference type="SAM" id="Phobius"/>
    </source>
</evidence>
<keyword evidence="3" id="KW-1185">Reference proteome</keyword>